<dbReference type="PANTHER" id="PTHR30097:SF16">
    <property type="entry name" value="CATION EFFLUX SYSTEM (CZCB-LIKE)"/>
    <property type="match status" value="1"/>
</dbReference>
<dbReference type="Gene3D" id="2.40.50.100">
    <property type="match status" value="1"/>
</dbReference>
<evidence type="ECO:0000259" key="5">
    <source>
        <dbReference type="Pfam" id="PF25954"/>
    </source>
</evidence>
<dbReference type="Pfam" id="PF25919">
    <property type="entry name" value="BSH_CusB"/>
    <property type="match status" value="1"/>
</dbReference>
<dbReference type="Proteomes" id="UP000251072">
    <property type="component" value="Unassembled WGS sequence"/>
</dbReference>
<comment type="similarity">
    <text evidence="1">Belongs to the membrane fusion protein (MFP) (TC 8.A.1) family.</text>
</comment>
<dbReference type="RefSeq" id="WP_112237993.1">
    <property type="nucleotide sequence ID" value="NZ_QMCH01000003.1"/>
</dbReference>
<evidence type="ECO:0000313" key="7">
    <source>
        <dbReference type="Proteomes" id="UP000251072"/>
    </source>
</evidence>
<keyword evidence="2" id="KW-0813">Transport</keyword>
<feature type="transmembrane region" description="Helical" evidence="3">
    <location>
        <begin position="56"/>
        <end position="75"/>
    </location>
</feature>
<name>A0ABX9FAR3_9BURK</name>
<dbReference type="NCBIfam" id="TIGR01730">
    <property type="entry name" value="RND_mfp"/>
    <property type="match status" value="1"/>
</dbReference>
<keyword evidence="3" id="KW-0472">Membrane</keyword>
<accession>A0ABX9FAR3</accession>
<feature type="domain" description="CusB-like barrel-sandwich hybrid" evidence="4">
    <location>
        <begin position="137"/>
        <end position="267"/>
    </location>
</feature>
<dbReference type="InterPro" id="IPR006143">
    <property type="entry name" value="RND_pump_MFP"/>
</dbReference>
<dbReference type="InterPro" id="IPR058790">
    <property type="entry name" value="BSH_CusB"/>
</dbReference>
<keyword evidence="7" id="KW-1185">Reference proteome</keyword>
<dbReference type="PANTHER" id="PTHR30097">
    <property type="entry name" value="CATION EFFLUX SYSTEM PROTEIN CUSB"/>
    <property type="match status" value="1"/>
</dbReference>
<protein>
    <submittedName>
        <fullName evidence="6">Efflux RND transporter periplasmic adaptor subunit</fullName>
    </submittedName>
</protein>
<keyword evidence="3" id="KW-1133">Transmembrane helix</keyword>
<dbReference type="EMBL" id="QMCH01000003">
    <property type="protein sequence ID" value="RAZ42115.1"/>
    <property type="molecule type" value="Genomic_DNA"/>
</dbReference>
<evidence type="ECO:0000259" key="4">
    <source>
        <dbReference type="Pfam" id="PF25919"/>
    </source>
</evidence>
<organism evidence="6 7">
    <name type="scientific">Polynucleobacter paneuropaeus</name>
    <dbReference type="NCBI Taxonomy" id="2527775"/>
    <lineage>
        <taxon>Bacteria</taxon>
        <taxon>Pseudomonadati</taxon>
        <taxon>Pseudomonadota</taxon>
        <taxon>Betaproteobacteria</taxon>
        <taxon>Burkholderiales</taxon>
        <taxon>Burkholderiaceae</taxon>
        <taxon>Polynucleobacter</taxon>
    </lineage>
</organism>
<evidence type="ECO:0000256" key="1">
    <source>
        <dbReference type="ARBA" id="ARBA00009477"/>
    </source>
</evidence>
<comment type="caution">
    <text evidence="6">The sequence shown here is derived from an EMBL/GenBank/DDBJ whole genome shotgun (WGS) entry which is preliminary data.</text>
</comment>
<gene>
    <name evidence="6" type="ORF">DP176_05970</name>
</gene>
<keyword evidence="3" id="KW-0812">Transmembrane</keyword>
<evidence type="ECO:0000256" key="2">
    <source>
        <dbReference type="ARBA" id="ARBA00022448"/>
    </source>
</evidence>
<dbReference type="Pfam" id="PF25954">
    <property type="entry name" value="Beta-barrel_RND_2"/>
    <property type="match status" value="1"/>
</dbReference>
<sequence length="422" mass="46344">MLKKYLDKLQPYLDKLNPYWEKLRPQAQVAIAKGKHFYKHAEVIAQQKWAQPRFRLISSLLGALVLGVVIGMIFAPSKNDTENTHKTISVDKTGIINLSLPGVTLSPDVFEFYQTGESTAPIMLSVPGRLAYNAERVKVISARAPGRVERIYAFDGAVVKEGDAVADFYSPDYVSAQTEYILSSKMVAALNKADVGTLYQDAKDTQEAAANHLRILGGSNQDIQRLRTTGLASPTFPIRAPIQGVVIKRAVDPGAYLNTGDVLATIADPKNLWFVGNVYEQDISKIHVGDIFHLKVEAFPERDFVAKANYVGASIDPTTHALVIRCEIENADGLLKPEMFATGTLEVGTTSAVVIPTSALIQARNARFVIIKTGPESYSRLPVYGFELNDHEFAVTDGLTAHQTLLIKGATLLNQRFAREED</sequence>
<evidence type="ECO:0000256" key="3">
    <source>
        <dbReference type="SAM" id="Phobius"/>
    </source>
</evidence>
<proteinExistence type="inferred from homology"/>
<dbReference type="InterPro" id="IPR058792">
    <property type="entry name" value="Beta-barrel_RND_2"/>
</dbReference>
<dbReference type="InterPro" id="IPR051909">
    <property type="entry name" value="MFP_Cation_Efflux"/>
</dbReference>
<dbReference type="Gene3D" id="2.40.30.170">
    <property type="match status" value="1"/>
</dbReference>
<dbReference type="Gene3D" id="2.40.420.20">
    <property type="match status" value="1"/>
</dbReference>
<feature type="domain" description="CusB-like beta-barrel" evidence="5">
    <location>
        <begin position="272"/>
        <end position="346"/>
    </location>
</feature>
<reference evidence="6 7" key="1">
    <citation type="submission" date="2018-06" db="EMBL/GenBank/DDBJ databases">
        <title>Genome of strain Polynucleobacter sp. FUKU-NW-11.</title>
        <authorList>
            <person name="Hahn M.W."/>
        </authorList>
    </citation>
    <scope>NUCLEOTIDE SEQUENCE [LARGE SCALE GENOMIC DNA]</scope>
    <source>
        <strain evidence="7">FUKU-NW11</strain>
    </source>
</reference>
<evidence type="ECO:0000313" key="6">
    <source>
        <dbReference type="EMBL" id="RAZ42115.1"/>
    </source>
</evidence>
<dbReference type="SUPFAM" id="SSF111369">
    <property type="entry name" value="HlyD-like secretion proteins"/>
    <property type="match status" value="1"/>
</dbReference>